<reference evidence="2 3" key="1">
    <citation type="submission" date="2024-01" db="EMBL/GenBank/DDBJ databases">
        <title>The genomes of 5 underutilized Papilionoideae crops provide insights into root nodulation and disease resistance.</title>
        <authorList>
            <person name="Yuan L."/>
        </authorList>
    </citation>
    <scope>NUCLEOTIDE SEQUENCE [LARGE SCALE GENOMIC DNA]</scope>
    <source>
        <strain evidence="2">LY-2023</strain>
        <tissue evidence="2">Leaf</tissue>
    </source>
</reference>
<dbReference type="PANTHER" id="PTHR11697">
    <property type="entry name" value="GENERAL TRANSCRIPTION FACTOR 2-RELATED ZINC FINGER PROTEIN"/>
    <property type="match status" value="1"/>
</dbReference>
<dbReference type="InterPro" id="IPR012337">
    <property type="entry name" value="RNaseH-like_sf"/>
</dbReference>
<keyword evidence="3" id="KW-1185">Reference proteome</keyword>
<dbReference type="InterPro" id="IPR025398">
    <property type="entry name" value="DUF4371"/>
</dbReference>
<dbReference type="SUPFAM" id="SSF53098">
    <property type="entry name" value="Ribonuclease H-like"/>
    <property type="match status" value="1"/>
</dbReference>
<feature type="domain" description="DUF4371" evidence="1">
    <location>
        <begin position="14"/>
        <end position="247"/>
    </location>
</feature>
<accession>A0AAN9Q319</accession>
<organism evidence="2 3">
    <name type="scientific">Clitoria ternatea</name>
    <name type="common">Butterfly pea</name>
    <dbReference type="NCBI Taxonomy" id="43366"/>
    <lineage>
        <taxon>Eukaryota</taxon>
        <taxon>Viridiplantae</taxon>
        <taxon>Streptophyta</taxon>
        <taxon>Embryophyta</taxon>
        <taxon>Tracheophyta</taxon>
        <taxon>Spermatophyta</taxon>
        <taxon>Magnoliopsida</taxon>
        <taxon>eudicotyledons</taxon>
        <taxon>Gunneridae</taxon>
        <taxon>Pentapetalae</taxon>
        <taxon>rosids</taxon>
        <taxon>fabids</taxon>
        <taxon>Fabales</taxon>
        <taxon>Fabaceae</taxon>
        <taxon>Papilionoideae</taxon>
        <taxon>50 kb inversion clade</taxon>
        <taxon>NPAAA clade</taxon>
        <taxon>indigoferoid/millettioid clade</taxon>
        <taxon>Phaseoleae</taxon>
        <taxon>Clitoria</taxon>
    </lineage>
</organism>
<comment type="caution">
    <text evidence="2">The sequence shown here is derived from an EMBL/GenBank/DDBJ whole genome shotgun (WGS) entry which is preliminary data.</text>
</comment>
<dbReference type="Proteomes" id="UP001359559">
    <property type="component" value="Unassembled WGS sequence"/>
</dbReference>
<dbReference type="AlphaFoldDB" id="A0AAN9Q319"/>
<protein>
    <recommendedName>
        <fullName evidence="1">DUF4371 domain-containing protein</fullName>
    </recommendedName>
</protein>
<dbReference type="Pfam" id="PF14291">
    <property type="entry name" value="DUF4371"/>
    <property type="match status" value="1"/>
</dbReference>
<dbReference type="PANTHER" id="PTHR11697:SF230">
    <property type="entry name" value="ZINC FINGER, MYM DOMAIN CONTAINING 1"/>
    <property type="match status" value="1"/>
</dbReference>
<evidence type="ECO:0000259" key="1">
    <source>
        <dbReference type="Pfam" id="PF14291"/>
    </source>
</evidence>
<dbReference type="EMBL" id="JAYKXN010000001">
    <property type="protein sequence ID" value="KAK7320132.1"/>
    <property type="molecule type" value="Genomic_DNA"/>
</dbReference>
<proteinExistence type="predicted"/>
<evidence type="ECO:0000313" key="3">
    <source>
        <dbReference type="Proteomes" id="UP001359559"/>
    </source>
</evidence>
<dbReference type="InterPro" id="IPR055298">
    <property type="entry name" value="AtLOH3-like"/>
</dbReference>
<gene>
    <name evidence="2" type="ORF">RJT34_04866</name>
</gene>
<evidence type="ECO:0000313" key="2">
    <source>
        <dbReference type="EMBL" id="KAK7320132.1"/>
    </source>
</evidence>
<sequence length="468" mass="52339">MRSDLGDHKLSGEAFITQGFMNWKKSDRFQVHVGASNSPHNQAWNSCQALMKQKQHINVALCKQSDQAKEDYRTHLTAIVDCIRFLLCQGLAFRGNDESTSSCNKGNFLELLDFLTNHNEAIHKVLKNARGNLKLVAPTIQKDIVRAFTNETTKAILDDLGDKLFTILIDESRDISVKEQMVVVLHYVNKKGQVIERFLGIVHVSDTSALSLKLALELLFAKYGLSLSRLSGQGYDGASNMQGELNGLKSLILKENNSAFYIYCFAHQLQLALVTVAKKHVGIALFFNIVANLSNVVGASCKRRDILRESQIVKVKEALQKGEITSGHDLNQETTIKKAGETRWGSHYGTLLSLISLFSYMIDVLEIIEEDGISLDQKAEACALLNSLQSFEYIFTLHLMKNILGITHELSQALQRSDQDIVNAMKLVTVSKQRLQDMRDDGWDSLLNERSSIMLDVILKLILLRAGG</sequence>
<name>A0AAN9Q319_CLITE</name>